<dbReference type="RefSeq" id="WP_250873937.1">
    <property type="nucleotide sequence ID" value="NZ_JALXFV010000005.1"/>
</dbReference>
<dbReference type="AlphaFoldDB" id="A0ABD6AWV4"/>
<reference evidence="2 3" key="1">
    <citation type="journal article" date="2019" name="Int. J. Syst. Evol. Microbiol.">
        <title>The Global Catalogue of Microorganisms (GCM) 10K type strain sequencing project: providing services to taxonomists for standard genome sequencing and annotation.</title>
        <authorList>
            <consortium name="The Broad Institute Genomics Platform"/>
            <consortium name="The Broad Institute Genome Sequencing Center for Infectious Disease"/>
            <person name="Wu L."/>
            <person name="Ma J."/>
        </authorList>
    </citation>
    <scope>NUCLEOTIDE SEQUENCE [LARGE SCALE GENOMIC DNA]</scope>
    <source>
        <strain evidence="2 3">CGMCC 1.12563</strain>
    </source>
</reference>
<feature type="transmembrane region" description="Helical" evidence="1">
    <location>
        <begin position="85"/>
        <end position="105"/>
    </location>
</feature>
<keyword evidence="1" id="KW-0812">Transmembrane</keyword>
<dbReference type="Proteomes" id="UP001597187">
    <property type="component" value="Unassembled WGS sequence"/>
</dbReference>
<gene>
    <name evidence="2" type="ORF">ACFSBT_11890</name>
</gene>
<sequence length="106" mass="11643">MRVRNREGQPVDPVPFFVAAGMTALGCYSFVPPYCLAFGLSVAEGLALATVLFVAVTALSFYRLVWTVRPEFRAEVPASERLRTLFYVALVVVGLLLLASLPFYVP</sequence>
<evidence type="ECO:0000313" key="3">
    <source>
        <dbReference type="Proteomes" id="UP001597187"/>
    </source>
</evidence>
<evidence type="ECO:0000256" key="1">
    <source>
        <dbReference type="SAM" id="Phobius"/>
    </source>
</evidence>
<comment type="caution">
    <text evidence="2">The sequence shown here is derived from an EMBL/GenBank/DDBJ whole genome shotgun (WGS) entry which is preliminary data.</text>
</comment>
<feature type="transmembrane region" description="Helical" evidence="1">
    <location>
        <begin position="37"/>
        <end position="64"/>
    </location>
</feature>
<protein>
    <submittedName>
        <fullName evidence="2">Uncharacterized protein</fullName>
    </submittedName>
</protein>
<keyword evidence="1" id="KW-1133">Transmembrane helix</keyword>
<feature type="transmembrane region" description="Helical" evidence="1">
    <location>
        <begin position="12"/>
        <end position="31"/>
    </location>
</feature>
<keyword evidence="1" id="KW-0472">Membrane</keyword>
<accession>A0ABD6AWV4</accession>
<dbReference type="EMBL" id="JBHUDC010000005">
    <property type="protein sequence ID" value="MFD1513980.1"/>
    <property type="molecule type" value="Genomic_DNA"/>
</dbReference>
<dbReference type="PROSITE" id="PS51257">
    <property type="entry name" value="PROKAR_LIPOPROTEIN"/>
    <property type="match status" value="1"/>
</dbReference>
<evidence type="ECO:0000313" key="2">
    <source>
        <dbReference type="EMBL" id="MFD1513980.1"/>
    </source>
</evidence>
<proteinExistence type="predicted"/>
<organism evidence="2 3">
    <name type="scientific">Halomarina rubra</name>
    <dbReference type="NCBI Taxonomy" id="2071873"/>
    <lineage>
        <taxon>Archaea</taxon>
        <taxon>Methanobacteriati</taxon>
        <taxon>Methanobacteriota</taxon>
        <taxon>Stenosarchaea group</taxon>
        <taxon>Halobacteria</taxon>
        <taxon>Halobacteriales</taxon>
        <taxon>Natronomonadaceae</taxon>
        <taxon>Halomarina</taxon>
    </lineage>
</organism>
<name>A0ABD6AWV4_9EURY</name>
<keyword evidence="3" id="KW-1185">Reference proteome</keyword>